<evidence type="ECO:0000259" key="8">
    <source>
        <dbReference type="PROSITE" id="PS50048"/>
    </source>
</evidence>
<feature type="domain" description="Zn(2)-C6 fungal-type" evidence="8">
    <location>
        <begin position="22"/>
        <end position="52"/>
    </location>
</feature>
<keyword evidence="10" id="KW-1185">Reference proteome</keyword>
<evidence type="ECO:0000256" key="2">
    <source>
        <dbReference type="ARBA" id="ARBA00022723"/>
    </source>
</evidence>
<dbReference type="InterPro" id="IPR050815">
    <property type="entry name" value="TF_fung"/>
</dbReference>
<name>A0A319CZF5_9EURO</name>
<dbReference type="SMART" id="SM00906">
    <property type="entry name" value="Fungal_trans"/>
    <property type="match status" value="1"/>
</dbReference>
<dbReference type="GO" id="GO:0003677">
    <property type="term" value="F:DNA binding"/>
    <property type="evidence" value="ECO:0007669"/>
    <property type="project" value="UniProtKB-KW"/>
</dbReference>
<feature type="region of interest" description="Disordered" evidence="7">
    <location>
        <begin position="1"/>
        <end position="22"/>
    </location>
</feature>
<evidence type="ECO:0000256" key="7">
    <source>
        <dbReference type="SAM" id="MobiDB-lite"/>
    </source>
</evidence>
<protein>
    <recommendedName>
        <fullName evidence="8">Zn(2)-C6 fungal-type domain-containing protein</fullName>
    </recommendedName>
</protein>
<keyword evidence="4" id="KW-0238">DNA-binding</keyword>
<dbReference type="AlphaFoldDB" id="A0A319CZF5"/>
<dbReference type="SMART" id="SM00066">
    <property type="entry name" value="GAL4"/>
    <property type="match status" value="1"/>
</dbReference>
<accession>A0A319CZF5</accession>
<dbReference type="InterPro" id="IPR007219">
    <property type="entry name" value="XnlR_reg_dom"/>
</dbReference>
<evidence type="ECO:0000313" key="9">
    <source>
        <dbReference type="EMBL" id="PYH90616.1"/>
    </source>
</evidence>
<proteinExistence type="predicted"/>
<organism evidence="9 10">
    <name type="scientific">Aspergillus ellipticus CBS 707.79</name>
    <dbReference type="NCBI Taxonomy" id="1448320"/>
    <lineage>
        <taxon>Eukaryota</taxon>
        <taxon>Fungi</taxon>
        <taxon>Dikarya</taxon>
        <taxon>Ascomycota</taxon>
        <taxon>Pezizomycotina</taxon>
        <taxon>Eurotiomycetes</taxon>
        <taxon>Eurotiomycetidae</taxon>
        <taxon>Eurotiales</taxon>
        <taxon>Aspergillaceae</taxon>
        <taxon>Aspergillus</taxon>
        <taxon>Aspergillus subgen. Circumdati</taxon>
    </lineage>
</organism>
<evidence type="ECO:0000256" key="4">
    <source>
        <dbReference type="ARBA" id="ARBA00023125"/>
    </source>
</evidence>
<comment type="subcellular location">
    <subcellularLocation>
        <location evidence="1">Nucleus</location>
    </subcellularLocation>
</comment>
<dbReference type="Proteomes" id="UP000247810">
    <property type="component" value="Unassembled WGS sequence"/>
</dbReference>
<keyword evidence="3" id="KW-0805">Transcription regulation</keyword>
<evidence type="ECO:0000256" key="3">
    <source>
        <dbReference type="ARBA" id="ARBA00023015"/>
    </source>
</evidence>
<gene>
    <name evidence="9" type="ORF">BO71DRAFT_387257</name>
</gene>
<dbReference type="GO" id="GO:0000981">
    <property type="term" value="F:DNA-binding transcription factor activity, RNA polymerase II-specific"/>
    <property type="evidence" value="ECO:0007669"/>
    <property type="project" value="InterPro"/>
</dbReference>
<dbReference type="Pfam" id="PF00172">
    <property type="entry name" value="Zn_clus"/>
    <property type="match status" value="1"/>
</dbReference>
<reference evidence="9 10" key="1">
    <citation type="submission" date="2018-02" db="EMBL/GenBank/DDBJ databases">
        <title>The genomes of Aspergillus section Nigri reveals drivers in fungal speciation.</title>
        <authorList>
            <consortium name="DOE Joint Genome Institute"/>
            <person name="Vesth T.C."/>
            <person name="Nybo J."/>
            <person name="Theobald S."/>
            <person name="Brandl J."/>
            <person name="Frisvad J.C."/>
            <person name="Nielsen K.F."/>
            <person name="Lyhne E.K."/>
            <person name="Kogle M.E."/>
            <person name="Kuo A."/>
            <person name="Riley R."/>
            <person name="Clum A."/>
            <person name="Nolan M."/>
            <person name="Lipzen A."/>
            <person name="Salamov A."/>
            <person name="Henrissat B."/>
            <person name="Wiebenga A."/>
            <person name="De vries R.P."/>
            <person name="Grigoriev I.V."/>
            <person name="Mortensen U.H."/>
            <person name="Andersen M.R."/>
            <person name="Baker S.E."/>
        </authorList>
    </citation>
    <scope>NUCLEOTIDE SEQUENCE [LARGE SCALE GENOMIC DNA]</scope>
    <source>
        <strain evidence="9 10">CBS 707.79</strain>
    </source>
</reference>
<keyword evidence="5" id="KW-0804">Transcription</keyword>
<dbReference type="GO" id="GO:0009893">
    <property type="term" value="P:positive regulation of metabolic process"/>
    <property type="evidence" value="ECO:0007669"/>
    <property type="project" value="UniProtKB-ARBA"/>
</dbReference>
<dbReference type="Gene3D" id="4.10.240.10">
    <property type="entry name" value="Zn(2)-C6 fungal-type DNA-binding domain"/>
    <property type="match status" value="1"/>
</dbReference>
<dbReference type="InterPro" id="IPR001138">
    <property type="entry name" value="Zn2Cys6_DnaBD"/>
</dbReference>
<dbReference type="CDD" id="cd12148">
    <property type="entry name" value="fungal_TF_MHR"/>
    <property type="match status" value="1"/>
</dbReference>
<dbReference type="GO" id="GO:0008270">
    <property type="term" value="F:zinc ion binding"/>
    <property type="evidence" value="ECO:0007669"/>
    <property type="project" value="InterPro"/>
</dbReference>
<dbReference type="PANTHER" id="PTHR47338:SF3">
    <property type="entry name" value="C6 FINGER DOMAIN TRANSCRIPTION FACTOR DBAA-RELATED"/>
    <property type="match status" value="1"/>
</dbReference>
<evidence type="ECO:0000313" key="10">
    <source>
        <dbReference type="Proteomes" id="UP000247810"/>
    </source>
</evidence>
<evidence type="ECO:0000256" key="6">
    <source>
        <dbReference type="ARBA" id="ARBA00023242"/>
    </source>
</evidence>
<dbReference type="InterPro" id="IPR036864">
    <property type="entry name" value="Zn2-C6_fun-type_DNA-bd_sf"/>
</dbReference>
<dbReference type="PANTHER" id="PTHR47338">
    <property type="entry name" value="ZN(II)2CYS6 TRANSCRIPTION FACTOR (EUROFUNG)-RELATED"/>
    <property type="match status" value="1"/>
</dbReference>
<dbReference type="Pfam" id="PF04082">
    <property type="entry name" value="Fungal_trans"/>
    <property type="match status" value="1"/>
</dbReference>
<dbReference type="GO" id="GO:0006351">
    <property type="term" value="P:DNA-templated transcription"/>
    <property type="evidence" value="ECO:0007669"/>
    <property type="project" value="InterPro"/>
</dbReference>
<dbReference type="GO" id="GO:0005634">
    <property type="term" value="C:nucleus"/>
    <property type="evidence" value="ECO:0007669"/>
    <property type="project" value="UniProtKB-SubCell"/>
</dbReference>
<sequence>MDSTDSSNDQQQASSRQRPGSACAECRRRKLRCDGKQPQCENCFLAGVACVMSPPSSRRGPKKGHLKTLQTRISNLENQLLRQGNGQITDIPSIDGSETVDMLVHAFQAPLPVNNGLPQPVDLTPPGDPLVISPFGVAPGEALEAISDVLRADLDQLYFDRVHSFVPILHQQSYLLWTKDFIKTEARRCLQYAMWAMVASMSAQLEHLREPLYRSALRLLESLKDVSVEFYQIEHVQAWLMVSIYEFTRLTYDRGWMSAGQCFRLVQLMKLHEIDNAETTAEPEGWIRTEEKRRVFWMAYVLDCFISMRSDYPLTFNERIIMTRLPANEHAFQTGQLNEPSDFLSEAVDSEASNLAPFTGSIILATLCGRSLSHRQQTTVEQIYSGVSDGFWERHQWLDSILTEKAEAIATNCPVSSTWPVDPVHLFNNLLAQSSILYHCRALESVVGSAEGNQTLIIGSRQRALSAAEEIVRLAKMLSELSYFKVHPLAPLPVVLCAEFFMKNQDLDATTDLQLQEILHTLQTLANISNLSQAWNMEV</sequence>
<dbReference type="OrthoDB" id="3037908at2759"/>
<feature type="compositionally biased region" description="Polar residues" evidence="7">
    <location>
        <begin position="1"/>
        <end position="18"/>
    </location>
</feature>
<evidence type="ECO:0000256" key="5">
    <source>
        <dbReference type="ARBA" id="ARBA00023163"/>
    </source>
</evidence>
<dbReference type="EMBL" id="KZ825976">
    <property type="protein sequence ID" value="PYH90616.1"/>
    <property type="molecule type" value="Genomic_DNA"/>
</dbReference>
<keyword evidence="2" id="KW-0479">Metal-binding</keyword>
<keyword evidence="6" id="KW-0539">Nucleus</keyword>
<dbReference type="PROSITE" id="PS00463">
    <property type="entry name" value="ZN2_CY6_FUNGAL_1"/>
    <property type="match status" value="1"/>
</dbReference>
<evidence type="ECO:0000256" key="1">
    <source>
        <dbReference type="ARBA" id="ARBA00004123"/>
    </source>
</evidence>
<dbReference type="PROSITE" id="PS50048">
    <property type="entry name" value="ZN2_CY6_FUNGAL_2"/>
    <property type="match status" value="1"/>
</dbReference>
<dbReference type="CDD" id="cd00067">
    <property type="entry name" value="GAL4"/>
    <property type="match status" value="1"/>
</dbReference>
<dbReference type="SUPFAM" id="SSF57701">
    <property type="entry name" value="Zn2/Cys6 DNA-binding domain"/>
    <property type="match status" value="1"/>
</dbReference>
<dbReference type="VEuPathDB" id="FungiDB:BO71DRAFT_387257"/>
<dbReference type="STRING" id="1448320.A0A319CZF5"/>